<dbReference type="GO" id="GO:0009705">
    <property type="term" value="C:plant-type vacuole membrane"/>
    <property type="evidence" value="ECO:0007669"/>
    <property type="project" value="TreeGrafter"/>
</dbReference>
<keyword evidence="3" id="KW-0812">Transmembrane</keyword>
<keyword evidence="2" id="KW-0813">Transport</keyword>
<dbReference type="EMBL" id="JAAARO010000021">
    <property type="protein sequence ID" value="KAF5728816.1"/>
    <property type="molecule type" value="Genomic_DNA"/>
</dbReference>
<dbReference type="GO" id="GO:0090333">
    <property type="term" value="P:regulation of stomatal closure"/>
    <property type="evidence" value="ECO:0007669"/>
    <property type="project" value="TreeGrafter"/>
</dbReference>
<organism evidence="6 7">
    <name type="scientific">Tripterygium wilfordii</name>
    <name type="common">Thunder God vine</name>
    <dbReference type="NCBI Taxonomy" id="458696"/>
    <lineage>
        <taxon>Eukaryota</taxon>
        <taxon>Viridiplantae</taxon>
        <taxon>Streptophyta</taxon>
        <taxon>Embryophyta</taxon>
        <taxon>Tracheophyta</taxon>
        <taxon>Spermatophyta</taxon>
        <taxon>Magnoliopsida</taxon>
        <taxon>eudicotyledons</taxon>
        <taxon>Gunneridae</taxon>
        <taxon>Pentapetalae</taxon>
        <taxon>rosids</taxon>
        <taxon>fabids</taxon>
        <taxon>Celastrales</taxon>
        <taxon>Celastraceae</taxon>
        <taxon>Tripterygium</taxon>
    </lineage>
</organism>
<dbReference type="SUPFAM" id="SSF103473">
    <property type="entry name" value="MFS general substrate transporter"/>
    <property type="match status" value="1"/>
</dbReference>
<evidence type="ECO:0000256" key="5">
    <source>
        <dbReference type="ARBA" id="ARBA00023136"/>
    </source>
</evidence>
<name>A0A7J7C4X6_TRIWF</name>
<dbReference type="GO" id="GO:0022821">
    <property type="term" value="F:solute:potassium antiporter activity"/>
    <property type="evidence" value="ECO:0007669"/>
    <property type="project" value="TreeGrafter"/>
</dbReference>
<keyword evidence="4" id="KW-1133">Transmembrane helix</keyword>
<sequence>MVSRIAGILTIPLLTSYPLLATLSGFSLAVMLNCASAIKNVLSVSIITGMFILQNNAVEQHQRGAANGIAMTGMSLFKAVGPAGGGAIFSWAQKRQHGAFLPGRTFSCICDSKDTLA</sequence>
<proteinExistence type="predicted"/>
<dbReference type="AlphaFoldDB" id="A0A7J7C4X6"/>
<evidence type="ECO:0000256" key="4">
    <source>
        <dbReference type="ARBA" id="ARBA00022989"/>
    </source>
</evidence>
<keyword evidence="7" id="KW-1185">Reference proteome</keyword>
<comment type="caution">
    <text evidence="6">The sequence shown here is derived from an EMBL/GenBank/DDBJ whole genome shotgun (WGS) entry which is preliminary data.</text>
</comment>
<evidence type="ECO:0000256" key="1">
    <source>
        <dbReference type="ARBA" id="ARBA00004141"/>
    </source>
</evidence>
<dbReference type="PANTHER" id="PTHR23504">
    <property type="entry name" value="MAJOR FACILITATOR SUPERFAMILY DOMAIN-CONTAINING PROTEIN 10"/>
    <property type="match status" value="1"/>
</dbReference>
<reference evidence="6 7" key="1">
    <citation type="journal article" date="2020" name="Nat. Commun.">
        <title>Genome of Tripterygium wilfordii and identification of cytochrome P450 involved in triptolide biosynthesis.</title>
        <authorList>
            <person name="Tu L."/>
            <person name="Su P."/>
            <person name="Zhang Z."/>
            <person name="Gao L."/>
            <person name="Wang J."/>
            <person name="Hu T."/>
            <person name="Zhou J."/>
            <person name="Zhang Y."/>
            <person name="Zhao Y."/>
            <person name="Liu Y."/>
            <person name="Song Y."/>
            <person name="Tong Y."/>
            <person name="Lu Y."/>
            <person name="Yang J."/>
            <person name="Xu C."/>
            <person name="Jia M."/>
            <person name="Peters R.J."/>
            <person name="Huang L."/>
            <person name="Gao W."/>
        </authorList>
    </citation>
    <scope>NUCLEOTIDE SEQUENCE [LARGE SCALE GENOMIC DNA]</scope>
    <source>
        <strain evidence="7">cv. XIE 37</strain>
        <tissue evidence="6">Leaf</tissue>
    </source>
</reference>
<keyword evidence="5" id="KW-0472">Membrane</keyword>
<evidence type="ECO:0008006" key="8">
    <source>
        <dbReference type="Google" id="ProtNLM"/>
    </source>
</evidence>
<dbReference type="InterPro" id="IPR036259">
    <property type="entry name" value="MFS_trans_sf"/>
</dbReference>
<dbReference type="Proteomes" id="UP000593562">
    <property type="component" value="Unassembled WGS sequence"/>
</dbReference>
<dbReference type="PANTHER" id="PTHR23504:SF114">
    <property type="entry name" value="PROTEIN ZINC INDUCED FACILITATOR-LIKE 1"/>
    <property type="match status" value="1"/>
</dbReference>
<comment type="subcellular location">
    <subcellularLocation>
        <location evidence="1">Membrane</location>
        <topology evidence="1">Multi-pass membrane protein</topology>
    </subcellularLocation>
</comment>
<dbReference type="GO" id="GO:0005886">
    <property type="term" value="C:plasma membrane"/>
    <property type="evidence" value="ECO:0007669"/>
    <property type="project" value="TreeGrafter"/>
</dbReference>
<evidence type="ECO:0000313" key="7">
    <source>
        <dbReference type="Proteomes" id="UP000593562"/>
    </source>
</evidence>
<accession>A0A7J7C4X6</accession>
<protein>
    <recommendedName>
        <fullName evidence="8">Protein ZINC INDUCED FACILITATOR-LIKE 1-like</fullName>
    </recommendedName>
</protein>
<evidence type="ECO:0000256" key="2">
    <source>
        <dbReference type="ARBA" id="ARBA00022448"/>
    </source>
</evidence>
<evidence type="ECO:0000256" key="3">
    <source>
        <dbReference type="ARBA" id="ARBA00022692"/>
    </source>
</evidence>
<evidence type="ECO:0000313" key="6">
    <source>
        <dbReference type="EMBL" id="KAF5728816.1"/>
    </source>
</evidence>
<gene>
    <name evidence="6" type="ORF">HS088_TW21G00970</name>
</gene>
<dbReference type="InParanoid" id="A0A7J7C4X6"/>